<keyword evidence="3" id="KW-0966">Cell projection</keyword>
<comment type="similarity">
    <text evidence="1">Belongs to the type III secretion exporter family.</text>
</comment>
<dbReference type="RefSeq" id="WP_285570456.1">
    <property type="nucleotide sequence ID" value="NZ_BSDE01000001.1"/>
</dbReference>
<dbReference type="InterPro" id="IPR006135">
    <property type="entry name" value="T3SS_substrate_exporter"/>
</dbReference>
<keyword evidence="3" id="KW-0282">Flagellum</keyword>
<keyword evidence="3" id="KW-0969">Cilium</keyword>
<organism evidence="3 4">
    <name type="scientific">Geothrix limicola</name>
    <dbReference type="NCBI Taxonomy" id="2927978"/>
    <lineage>
        <taxon>Bacteria</taxon>
        <taxon>Pseudomonadati</taxon>
        <taxon>Acidobacteriota</taxon>
        <taxon>Holophagae</taxon>
        <taxon>Holophagales</taxon>
        <taxon>Holophagaceae</taxon>
        <taxon>Geothrix</taxon>
    </lineage>
</organism>
<evidence type="ECO:0000313" key="3">
    <source>
        <dbReference type="EMBL" id="GLH72215.1"/>
    </source>
</evidence>
<dbReference type="Gene3D" id="3.40.1690.10">
    <property type="entry name" value="secretion proteins EscU"/>
    <property type="match status" value="1"/>
</dbReference>
<name>A0ABQ5QDJ8_9BACT</name>
<evidence type="ECO:0000256" key="1">
    <source>
        <dbReference type="ARBA" id="ARBA00010690"/>
    </source>
</evidence>
<gene>
    <name evidence="3" type="ORF">GETHLI_07170</name>
</gene>
<dbReference type="EMBL" id="BSDE01000001">
    <property type="protein sequence ID" value="GLH72215.1"/>
    <property type="molecule type" value="Genomic_DNA"/>
</dbReference>
<evidence type="ECO:0000256" key="2">
    <source>
        <dbReference type="SAM" id="MobiDB-lite"/>
    </source>
</evidence>
<dbReference type="InterPro" id="IPR029025">
    <property type="entry name" value="T3SS_substrate_exporter_C"/>
</dbReference>
<feature type="region of interest" description="Disordered" evidence="2">
    <location>
        <begin position="1"/>
        <end position="20"/>
    </location>
</feature>
<evidence type="ECO:0000313" key="4">
    <source>
        <dbReference type="Proteomes" id="UP001165069"/>
    </source>
</evidence>
<proteinExistence type="inferred from homology"/>
<dbReference type="Pfam" id="PF01312">
    <property type="entry name" value="Bac_export_2"/>
    <property type="match status" value="1"/>
</dbReference>
<dbReference type="SUPFAM" id="SSF160544">
    <property type="entry name" value="EscU C-terminal domain-like"/>
    <property type="match status" value="1"/>
</dbReference>
<reference evidence="3 4" key="1">
    <citation type="journal article" date="2023" name="Antonie Van Leeuwenhoek">
        <title>Mesoterricola silvestris gen. nov., sp. nov., Mesoterricola sediminis sp. nov., Geothrix oryzae sp. nov., Geothrix edaphica sp. nov., Geothrix rubra sp. nov., and Geothrix limicola sp. nov., six novel members of Acidobacteriota isolated from soils.</title>
        <authorList>
            <person name="Itoh H."/>
            <person name="Sugisawa Y."/>
            <person name="Mise K."/>
            <person name="Xu Z."/>
            <person name="Kuniyasu M."/>
            <person name="Ushijima N."/>
            <person name="Kawano K."/>
            <person name="Kobayashi E."/>
            <person name="Shiratori Y."/>
            <person name="Masuda Y."/>
            <person name="Senoo K."/>
        </authorList>
    </citation>
    <scope>NUCLEOTIDE SEQUENCE [LARGE SCALE GENOMIC DNA]</scope>
    <source>
        <strain evidence="3 4">Red804</strain>
    </source>
</reference>
<dbReference type="Proteomes" id="UP001165069">
    <property type="component" value="Unassembled WGS sequence"/>
</dbReference>
<comment type="caution">
    <text evidence="3">The sequence shown here is derived from an EMBL/GenBank/DDBJ whole genome shotgun (WGS) entry which is preliminary data.</text>
</comment>
<protein>
    <submittedName>
        <fullName evidence="3">Flagellar biosynthetic protein FlhB</fullName>
    </submittedName>
</protein>
<accession>A0ABQ5QDJ8</accession>
<keyword evidence="4" id="KW-1185">Reference proteome</keyword>
<sequence>MARPAARPGTARPRAAALRYRPEAPFQDAAPRLVAKGQGLLAERILELAKQHGVSVSKDPDLLSALEPLDLNRLIPPELFQAVAVLLAALYRANKNLSPPASEP</sequence>